<protein>
    <recommendedName>
        <fullName evidence="2 4">Acylphosphatase</fullName>
        <ecNumber evidence="2 4">3.6.1.7</ecNumber>
    </recommendedName>
</protein>
<dbReference type="PANTHER" id="PTHR47268:SF4">
    <property type="entry name" value="ACYLPHOSPHATASE"/>
    <property type="match status" value="1"/>
</dbReference>
<dbReference type="OrthoDB" id="9808093at2"/>
<comment type="similarity">
    <text evidence="1 6">Belongs to the acylphosphatase family.</text>
</comment>
<feature type="active site" evidence="4">
    <location>
        <position position="20"/>
    </location>
</feature>
<feature type="domain" description="Acylphosphatase-like" evidence="7">
    <location>
        <begin position="5"/>
        <end position="90"/>
    </location>
</feature>
<dbReference type="Gene3D" id="3.30.70.100">
    <property type="match status" value="1"/>
</dbReference>
<dbReference type="PANTHER" id="PTHR47268">
    <property type="entry name" value="ACYLPHOSPHATASE"/>
    <property type="match status" value="1"/>
</dbReference>
<dbReference type="Pfam" id="PF00708">
    <property type="entry name" value="Acylphosphatase"/>
    <property type="match status" value="1"/>
</dbReference>
<gene>
    <name evidence="8" type="ORF">DLK05_08765</name>
</gene>
<proteinExistence type="inferred from homology"/>
<keyword evidence="4 5" id="KW-0378">Hydrolase</keyword>
<comment type="catalytic activity">
    <reaction evidence="3 4 5">
        <text>an acyl phosphate + H2O = a carboxylate + phosphate + H(+)</text>
        <dbReference type="Rhea" id="RHEA:14965"/>
        <dbReference type="ChEBI" id="CHEBI:15377"/>
        <dbReference type="ChEBI" id="CHEBI:15378"/>
        <dbReference type="ChEBI" id="CHEBI:29067"/>
        <dbReference type="ChEBI" id="CHEBI:43474"/>
        <dbReference type="ChEBI" id="CHEBI:59918"/>
        <dbReference type="EC" id="3.6.1.7"/>
    </reaction>
</comment>
<dbReference type="PROSITE" id="PS00150">
    <property type="entry name" value="ACYLPHOSPHATASE_1"/>
    <property type="match status" value="1"/>
</dbReference>
<dbReference type="InterPro" id="IPR020456">
    <property type="entry name" value="Acylphosphatase"/>
</dbReference>
<dbReference type="InterPro" id="IPR036046">
    <property type="entry name" value="Acylphosphatase-like_dom_sf"/>
</dbReference>
<keyword evidence="9" id="KW-1185">Reference proteome</keyword>
<comment type="caution">
    <text evidence="8">The sequence shown here is derived from an EMBL/GenBank/DDBJ whole genome shotgun (WGS) entry which is preliminary data.</text>
</comment>
<evidence type="ECO:0000256" key="5">
    <source>
        <dbReference type="RuleBase" id="RU000553"/>
    </source>
</evidence>
<accession>A0A434AVN3</accession>
<sequence length="90" mass="10046">MAEKAVSIQVFGRVQGVGFRYHTREAAKRFGVKGFVKNQIDGTVYVEAEGDGLAMDLFCDWCRKGPNWAEVIKVNICNLAPQGFMAFDIK</sequence>
<name>A0A434AVN3_9BACT</name>
<evidence type="ECO:0000256" key="3">
    <source>
        <dbReference type="ARBA" id="ARBA00047645"/>
    </source>
</evidence>
<evidence type="ECO:0000313" key="8">
    <source>
        <dbReference type="EMBL" id="RUT78433.1"/>
    </source>
</evidence>
<dbReference type="PROSITE" id="PS51160">
    <property type="entry name" value="ACYLPHOSPHATASE_3"/>
    <property type="match status" value="1"/>
</dbReference>
<dbReference type="PROSITE" id="PS00151">
    <property type="entry name" value="ACYLPHOSPHATASE_2"/>
    <property type="match status" value="1"/>
</dbReference>
<evidence type="ECO:0000256" key="4">
    <source>
        <dbReference type="PROSITE-ProRule" id="PRU00520"/>
    </source>
</evidence>
<evidence type="ECO:0000256" key="2">
    <source>
        <dbReference type="ARBA" id="ARBA00012150"/>
    </source>
</evidence>
<dbReference type="InterPro" id="IPR017968">
    <property type="entry name" value="Acylphosphatase_CS"/>
</dbReference>
<feature type="active site" evidence="4">
    <location>
        <position position="38"/>
    </location>
</feature>
<dbReference type="InterPro" id="IPR001792">
    <property type="entry name" value="Acylphosphatase-like_dom"/>
</dbReference>
<evidence type="ECO:0000259" key="7">
    <source>
        <dbReference type="PROSITE" id="PS51160"/>
    </source>
</evidence>
<evidence type="ECO:0000256" key="6">
    <source>
        <dbReference type="RuleBase" id="RU004168"/>
    </source>
</evidence>
<dbReference type="PRINTS" id="PR00112">
    <property type="entry name" value="ACYLPHPHTASE"/>
</dbReference>
<reference evidence="8 9" key="1">
    <citation type="submission" date="2018-11" db="EMBL/GenBank/DDBJ databases">
        <title>Parancylomarina longa gen. nov., sp. nov., isolated from sediments of southern Okinawa.</title>
        <authorList>
            <person name="Fu T."/>
        </authorList>
    </citation>
    <scope>NUCLEOTIDE SEQUENCE [LARGE SCALE GENOMIC DNA]</scope>
    <source>
        <strain evidence="8 9">T3-2 S1-C</strain>
    </source>
</reference>
<organism evidence="8 9">
    <name type="scientific">Ancylomarina longa</name>
    <dbReference type="NCBI Taxonomy" id="2487017"/>
    <lineage>
        <taxon>Bacteria</taxon>
        <taxon>Pseudomonadati</taxon>
        <taxon>Bacteroidota</taxon>
        <taxon>Bacteroidia</taxon>
        <taxon>Marinilabiliales</taxon>
        <taxon>Marinifilaceae</taxon>
        <taxon>Ancylomarina</taxon>
    </lineage>
</organism>
<dbReference type="SUPFAM" id="SSF54975">
    <property type="entry name" value="Acylphosphatase/BLUF domain-like"/>
    <property type="match status" value="1"/>
</dbReference>
<dbReference type="GO" id="GO:0003998">
    <property type="term" value="F:acylphosphatase activity"/>
    <property type="evidence" value="ECO:0007669"/>
    <property type="project" value="UniProtKB-EC"/>
</dbReference>
<dbReference type="EC" id="3.6.1.7" evidence="2 4"/>
<dbReference type="AlphaFoldDB" id="A0A434AVN3"/>
<dbReference type="Proteomes" id="UP000282985">
    <property type="component" value="Unassembled WGS sequence"/>
</dbReference>
<evidence type="ECO:0000256" key="1">
    <source>
        <dbReference type="ARBA" id="ARBA00005614"/>
    </source>
</evidence>
<dbReference type="EMBL" id="RJJX01000009">
    <property type="protein sequence ID" value="RUT78433.1"/>
    <property type="molecule type" value="Genomic_DNA"/>
</dbReference>
<evidence type="ECO:0000313" key="9">
    <source>
        <dbReference type="Proteomes" id="UP000282985"/>
    </source>
</evidence>